<comment type="caution">
    <text evidence="3">The sequence shown here is derived from an EMBL/GenBank/DDBJ whole genome shotgun (WGS) entry which is preliminary data.</text>
</comment>
<sequence length="294" mass="33285">MTPPADPDERLRAILDSPTYRLAYEDIDLLGQDDLRPLRLQLELLKPERILREQGVHSTVVVFGSARVSDAATARDRLAVLEQRAGTMPGNSTLGRELVLARRRVEQARYYEEAQRFAHLISKRFQQQERCDFVVITGGGPGIMEAANRGAFVAGARSIGLNITLPHEQAPNPYMCPELAFRFHYFALRKMHFLLHAKGLVAFPGGYGTLDELFEVLTLIQTGKMQRIPVVLVGRRFWRRAINFDYLIDEGYIDAEDTDLFEHADDADEIIAVLERFHANSMVKGMSKKRETGT</sequence>
<organism evidence="3 4">
    <name type="scientific">Comamonas faecalis</name>
    <dbReference type="NCBI Taxonomy" id="1387849"/>
    <lineage>
        <taxon>Bacteria</taxon>
        <taxon>Pseudomonadati</taxon>
        <taxon>Pseudomonadota</taxon>
        <taxon>Betaproteobacteria</taxon>
        <taxon>Burkholderiales</taxon>
        <taxon>Comamonadaceae</taxon>
        <taxon>Comamonas</taxon>
    </lineage>
</organism>
<comment type="similarity">
    <text evidence="2">Belongs to the LOG family.</text>
</comment>
<dbReference type="EC" id="3.2.2.n1" evidence="2"/>
<evidence type="ECO:0000256" key="2">
    <source>
        <dbReference type="RuleBase" id="RU363015"/>
    </source>
</evidence>
<gene>
    <name evidence="3" type="ORF">GCM10022279_29140</name>
</gene>
<keyword evidence="4" id="KW-1185">Reference proteome</keyword>
<accession>A0ABP7RWW0</accession>
<evidence type="ECO:0000256" key="1">
    <source>
        <dbReference type="ARBA" id="ARBA00000274"/>
    </source>
</evidence>
<reference evidence="4" key="1">
    <citation type="journal article" date="2019" name="Int. J. Syst. Evol. Microbiol.">
        <title>The Global Catalogue of Microorganisms (GCM) 10K type strain sequencing project: providing services to taxonomists for standard genome sequencing and annotation.</title>
        <authorList>
            <consortium name="The Broad Institute Genomics Platform"/>
            <consortium name="The Broad Institute Genome Sequencing Center for Infectious Disease"/>
            <person name="Wu L."/>
            <person name="Ma J."/>
        </authorList>
    </citation>
    <scope>NUCLEOTIDE SEQUENCE [LARGE SCALE GENOMIC DNA]</scope>
    <source>
        <strain evidence="4">JCM 17561</strain>
    </source>
</reference>
<name>A0ABP7RWW0_9BURK</name>
<comment type="catalytic activity">
    <reaction evidence="1">
        <text>AMP + H2O = D-ribose 5-phosphate + adenine</text>
        <dbReference type="Rhea" id="RHEA:20129"/>
        <dbReference type="ChEBI" id="CHEBI:15377"/>
        <dbReference type="ChEBI" id="CHEBI:16708"/>
        <dbReference type="ChEBI" id="CHEBI:78346"/>
        <dbReference type="ChEBI" id="CHEBI:456215"/>
        <dbReference type="EC" id="3.2.2.4"/>
    </reaction>
</comment>
<dbReference type="Proteomes" id="UP001501627">
    <property type="component" value="Unassembled WGS sequence"/>
</dbReference>
<dbReference type="PANTHER" id="PTHR43393:SF3">
    <property type="entry name" value="LYSINE DECARBOXYLASE-LIKE PROTEIN"/>
    <property type="match status" value="1"/>
</dbReference>
<dbReference type="RefSeq" id="WP_344869875.1">
    <property type="nucleotide sequence ID" value="NZ_BAABBP010000034.1"/>
</dbReference>
<evidence type="ECO:0000313" key="4">
    <source>
        <dbReference type="Proteomes" id="UP001501627"/>
    </source>
</evidence>
<dbReference type="NCBIfam" id="TIGR00730">
    <property type="entry name" value="Rossman fold protein, TIGR00730 family"/>
    <property type="match status" value="1"/>
</dbReference>
<keyword evidence="2" id="KW-0378">Hydrolase</keyword>
<proteinExistence type="inferred from homology"/>
<dbReference type="InterPro" id="IPR005269">
    <property type="entry name" value="LOG"/>
</dbReference>
<dbReference type="InterPro" id="IPR052341">
    <property type="entry name" value="LOG_family_nucleotidases"/>
</dbReference>
<dbReference type="Gene3D" id="3.40.50.450">
    <property type="match status" value="1"/>
</dbReference>
<evidence type="ECO:0000313" key="3">
    <source>
        <dbReference type="EMBL" id="GAA4003392.1"/>
    </source>
</evidence>
<dbReference type="SUPFAM" id="SSF102405">
    <property type="entry name" value="MCP/YpsA-like"/>
    <property type="match status" value="1"/>
</dbReference>
<dbReference type="Pfam" id="PF03641">
    <property type="entry name" value="Lysine_decarbox"/>
    <property type="match status" value="1"/>
</dbReference>
<dbReference type="EMBL" id="BAABBP010000034">
    <property type="protein sequence ID" value="GAA4003392.1"/>
    <property type="molecule type" value="Genomic_DNA"/>
</dbReference>
<dbReference type="PANTHER" id="PTHR43393">
    <property type="entry name" value="CYTOKININ RIBOSIDE 5'-MONOPHOSPHATE PHOSPHORIBOHYDROLASE"/>
    <property type="match status" value="1"/>
</dbReference>
<keyword evidence="2" id="KW-0203">Cytokinin biosynthesis</keyword>
<dbReference type="InterPro" id="IPR031100">
    <property type="entry name" value="LOG_fam"/>
</dbReference>
<protein>
    <recommendedName>
        <fullName evidence="2">Cytokinin riboside 5'-monophosphate phosphoribohydrolase</fullName>
        <ecNumber evidence="2">3.2.2.n1</ecNumber>
    </recommendedName>
</protein>